<evidence type="ECO:0000313" key="3">
    <source>
        <dbReference type="EMBL" id="KAJ4460512.1"/>
    </source>
</evidence>
<evidence type="ECO:0000313" key="4">
    <source>
        <dbReference type="Proteomes" id="UP001141327"/>
    </source>
</evidence>
<dbReference type="Proteomes" id="UP001141327">
    <property type="component" value="Unassembled WGS sequence"/>
</dbReference>
<dbReference type="PANTHER" id="PTHR13037:SF24">
    <property type="entry name" value="POLYCOMB PROTEIN PCL-RELATED"/>
    <property type="match status" value="1"/>
</dbReference>
<evidence type="ECO:0000256" key="2">
    <source>
        <dbReference type="SAM" id="MobiDB-lite"/>
    </source>
</evidence>
<dbReference type="EMBL" id="JAPMOS010000012">
    <property type="protein sequence ID" value="KAJ4460512.1"/>
    <property type="molecule type" value="Genomic_DNA"/>
</dbReference>
<organism evidence="3 4">
    <name type="scientific">Paratrimastix pyriformis</name>
    <dbReference type="NCBI Taxonomy" id="342808"/>
    <lineage>
        <taxon>Eukaryota</taxon>
        <taxon>Metamonada</taxon>
        <taxon>Preaxostyla</taxon>
        <taxon>Paratrimastigidae</taxon>
        <taxon>Paratrimastix</taxon>
    </lineage>
</organism>
<feature type="region of interest" description="Disordered" evidence="2">
    <location>
        <begin position="671"/>
        <end position="704"/>
    </location>
</feature>
<feature type="compositionally biased region" description="Low complexity" evidence="2">
    <location>
        <begin position="1267"/>
        <end position="1290"/>
    </location>
</feature>
<feature type="compositionally biased region" description="Pro residues" evidence="2">
    <location>
        <begin position="1322"/>
        <end position="1337"/>
    </location>
</feature>
<comment type="caution">
    <text evidence="3">The sequence shown here is derived from an EMBL/GenBank/DDBJ whole genome shotgun (WGS) entry which is preliminary data.</text>
</comment>
<accession>A0ABQ8UMV7</accession>
<evidence type="ECO:0008006" key="5">
    <source>
        <dbReference type="Google" id="ProtNLM"/>
    </source>
</evidence>
<feature type="compositionally biased region" description="Low complexity" evidence="2">
    <location>
        <begin position="313"/>
        <end position="348"/>
    </location>
</feature>
<dbReference type="PANTHER" id="PTHR13037">
    <property type="entry name" value="FORMIN"/>
    <property type="match status" value="1"/>
</dbReference>
<sequence length="1737" mass="175881">MLFSLRTAPAQAAWISDAATVKAQLNPENVNPFVNRGDPFQAVSVKEKISVDDPVICVLPTQVDIPPALASVLLTTPEATTTLAFYAVHLQGRVDTFLWSPNQHKWILPTAALSILLPPPPASACRPRQVLDACLVGEPTSHILWAERLFSGDGAIPLLQAAAPATLPEVRCLAPRLCVPIHLPDTAPATPLRLIRPPERSEKWCGPHLGLLVPPTPPPQGAAAAAPGQGLPHTGGIALMAAGSNAWVVCPPHVAHYRHPAAGGPGLLHWDQVPEEASEEAGAGAAPERFFFCTEGAESHLYCLTIGPSPSTPAGATAAASATPPHQASPAAALPSSAPTPAGSDAPPAADPPTNPAPHLALEGLLHRAWCCPAGLGDGRVGSAGPHVAGWLPLCRLALPGPPADWPHTQPLVHRGFLVVLGRWGQALVVDALDPLLAEGPLRPPEGPPPAALLLDTLPLPRELTSCALWGGYSAQQGDEAGLWGARCPALYAVRCPPVAALAQRIVQQAAHRGRHVLDATLRAATLCAQWGLKRQAATLALRCARQCVACGDPIRLRYACQRLGPLLQSPALVVALLPPAEQLYADRLIGNFLRAYEGPLVVPPPGGAAAPASLGAATTPRGPVGSSPAAALLLPGPSALPPGGRLVGVESVTEAWWALVSSLLLPGLPPGPPGPSGATAADPALPPDGTGAPGLAAPRPPLPGGGLPLAEVARAFLRSGPMELRTPLNATLHPVLARLQEAHAGRAPDEPADAALVPGGHPALLGPPCPERDGRSIYFGPEGAPGGGAPAAAAAAAAFLSGGVGGGGSSPAPAVPLAPLRGLDEGPREPWRVGPAEQEAAERLLGIPGGPEPGLRPDREWAPEAAAALPIRCPTFLCGLKHLRLPASEADLRLMPRAHLELLGRYQPLQTLLALERILGLDGWRQFVMGGGQGCWHVSLYQHHVPAPAALATGPEGGPWPGLGAAEALAEQPLLTHPLHPLLVLTEPDDDGLVRTPIRSPAGTGRRNVPPPPLPCALGWAGQLMGGAPVGLLECDPGPAGGSTPLLAPALSSLLGTAAPSGGGPSAAAVGPSTRLGGGACVPGQPGASALAAGPAAAHLFLASGRRGPHMLFGLLGRLYDRLCPQLVAAFVWHVAVGTLLALVAPARAAAAPLMGPGSEGAEGAWGSAEAGGHGPRALSALALSLHQSHAPGRTPPAPGSEQAQLECLLTPCWFPHDPAQPGGRPPCPAHGTLAQAQAALAATTSGASGNPPAADFPGGSGGGSSSSSSSNGSAAIAAAGQMPSRAPSPGTPGSGSVGGSLLALRRPEDAAAPLGGPGDPSAPTPASSPPLAAPPCPGISAAAAAAAGRPLGSPLHGRAAHLARQALLVVAPLPAGLVGYRAPEADAAGGEGALVPEGDRPRLVRLLQGRAQLLVDAASPAEALDVLLQGGLWREALWLVVECVGWPQEAPAQPATAESEPSPMLPAPSPPPPPPLPQAPAPAPAPRAAKAPPPPSDEEDGDFVMVSMGPRAPAPASRGAAFVAPRPGDSAPTSAPRSLFPGPDQGAPPAPPGARPPPMMATPGTPPHAAPFYSRALHRALWGALLAHFRLWHAAEARRPVAPPSSAATNDDGDEADPPAHFRPSPALAAFAEALWRLAPGPLNPYDLLEAIGPRPAPTAALSALHRALLLAAAAATTTTTAPQRHHHEPLWPREGPFRYPGCDRILREMFARAAAGQRRALVGASAAPSSAWSP</sequence>
<protein>
    <recommendedName>
        <fullName evidence="5">Anaphase-promoting complex subunit 1</fullName>
    </recommendedName>
</protein>
<feature type="region of interest" description="Disordered" evidence="2">
    <location>
        <begin position="1453"/>
        <end position="1568"/>
    </location>
</feature>
<feature type="compositionally biased region" description="Pro residues" evidence="2">
    <location>
        <begin position="1465"/>
        <end position="1497"/>
    </location>
</feature>
<feature type="compositionally biased region" description="Low complexity" evidence="2">
    <location>
        <begin position="1240"/>
        <end position="1251"/>
    </location>
</feature>
<keyword evidence="4" id="KW-1185">Reference proteome</keyword>
<feature type="region of interest" description="Disordered" evidence="2">
    <location>
        <begin position="313"/>
        <end position="359"/>
    </location>
</feature>
<feature type="region of interest" description="Disordered" evidence="2">
    <location>
        <begin position="1601"/>
        <end position="1626"/>
    </location>
</feature>
<evidence type="ECO:0000256" key="1">
    <source>
        <dbReference type="ARBA" id="ARBA00022581"/>
    </source>
</evidence>
<gene>
    <name evidence="3" type="ORF">PAPYR_3127</name>
</gene>
<feature type="compositionally biased region" description="Pro residues" evidence="2">
    <location>
        <begin position="1548"/>
        <end position="1568"/>
    </location>
</feature>
<name>A0ABQ8UMV7_9EUKA</name>
<keyword evidence="1" id="KW-0945">Host-virus interaction</keyword>
<proteinExistence type="predicted"/>
<feature type="compositionally biased region" description="Low complexity" evidence="2">
    <location>
        <begin position="1511"/>
        <end position="1527"/>
    </location>
</feature>
<reference evidence="3" key="1">
    <citation type="journal article" date="2022" name="bioRxiv">
        <title>Genomics of Preaxostyla Flagellates Illuminates Evolutionary Transitions and the Path Towards Mitochondrial Loss.</title>
        <authorList>
            <person name="Novak L.V.F."/>
            <person name="Treitli S.C."/>
            <person name="Pyrih J."/>
            <person name="Halakuc P."/>
            <person name="Pipaliya S.V."/>
            <person name="Vacek V."/>
            <person name="Brzon O."/>
            <person name="Soukal P."/>
            <person name="Eme L."/>
            <person name="Dacks J.B."/>
            <person name="Karnkowska A."/>
            <person name="Elias M."/>
            <person name="Hampl V."/>
        </authorList>
    </citation>
    <scope>NUCLEOTIDE SEQUENCE</scope>
    <source>
        <strain evidence="3">RCP-MX</strain>
    </source>
</reference>
<feature type="region of interest" description="Disordered" evidence="2">
    <location>
        <begin position="1240"/>
        <end position="1337"/>
    </location>
</feature>
<feature type="compositionally biased region" description="Low complexity" evidence="2">
    <location>
        <begin position="1453"/>
        <end position="1464"/>
    </location>
</feature>